<dbReference type="EMBL" id="JXTC01000446">
    <property type="protein sequence ID" value="PON53333.1"/>
    <property type="molecule type" value="Genomic_DNA"/>
</dbReference>
<keyword evidence="2" id="KW-1185">Reference proteome</keyword>
<protein>
    <submittedName>
        <fullName evidence="1">Uncharacterized protein</fullName>
    </submittedName>
</protein>
<reference evidence="2" key="1">
    <citation type="submission" date="2016-06" db="EMBL/GenBank/DDBJ databases">
        <title>Parallel loss of symbiosis genes in relatives of nitrogen-fixing non-legume Parasponia.</title>
        <authorList>
            <person name="Van Velzen R."/>
            <person name="Holmer R."/>
            <person name="Bu F."/>
            <person name="Rutten L."/>
            <person name="Van Zeijl A."/>
            <person name="Liu W."/>
            <person name="Santuari L."/>
            <person name="Cao Q."/>
            <person name="Sharma T."/>
            <person name="Shen D."/>
            <person name="Roswanjaya Y."/>
            <person name="Wardhani T."/>
            <person name="Kalhor M.S."/>
            <person name="Jansen J."/>
            <person name="Van den Hoogen J."/>
            <person name="Gungor B."/>
            <person name="Hartog M."/>
            <person name="Hontelez J."/>
            <person name="Verver J."/>
            <person name="Yang W.-C."/>
            <person name="Schijlen E."/>
            <person name="Repin R."/>
            <person name="Schilthuizen M."/>
            <person name="Schranz E."/>
            <person name="Heidstra R."/>
            <person name="Miyata K."/>
            <person name="Fedorova E."/>
            <person name="Kohlen W."/>
            <person name="Bisseling T."/>
            <person name="Smit S."/>
            <person name="Geurts R."/>
        </authorList>
    </citation>
    <scope>NUCLEOTIDE SEQUENCE [LARGE SCALE GENOMIC DNA]</scope>
    <source>
        <strain evidence="2">cv. RG33-2</strain>
    </source>
</reference>
<organism evidence="1 2">
    <name type="scientific">Trema orientale</name>
    <name type="common">Charcoal tree</name>
    <name type="synonym">Celtis orientalis</name>
    <dbReference type="NCBI Taxonomy" id="63057"/>
    <lineage>
        <taxon>Eukaryota</taxon>
        <taxon>Viridiplantae</taxon>
        <taxon>Streptophyta</taxon>
        <taxon>Embryophyta</taxon>
        <taxon>Tracheophyta</taxon>
        <taxon>Spermatophyta</taxon>
        <taxon>Magnoliopsida</taxon>
        <taxon>eudicotyledons</taxon>
        <taxon>Gunneridae</taxon>
        <taxon>Pentapetalae</taxon>
        <taxon>rosids</taxon>
        <taxon>fabids</taxon>
        <taxon>Rosales</taxon>
        <taxon>Cannabaceae</taxon>
        <taxon>Trema</taxon>
    </lineage>
</organism>
<dbReference type="InParanoid" id="A0A2P5BX21"/>
<proteinExistence type="predicted"/>
<dbReference type="Proteomes" id="UP000237000">
    <property type="component" value="Unassembled WGS sequence"/>
</dbReference>
<feature type="non-terminal residue" evidence="1">
    <location>
        <position position="1"/>
    </location>
</feature>
<evidence type="ECO:0000313" key="1">
    <source>
        <dbReference type="EMBL" id="PON53333.1"/>
    </source>
</evidence>
<gene>
    <name evidence="1" type="ORF">TorRG33x02_305620</name>
</gene>
<accession>A0A2P5BX21</accession>
<comment type="caution">
    <text evidence="1">The sequence shown here is derived from an EMBL/GenBank/DDBJ whole genome shotgun (WGS) entry which is preliminary data.</text>
</comment>
<evidence type="ECO:0000313" key="2">
    <source>
        <dbReference type="Proteomes" id="UP000237000"/>
    </source>
</evidence>
<name>A0A2P5BX21_TREOI</name>
<dbReference type="AlphaFoldDB" id="A0A2P5BX21"/>
<sequence length="138" mass="15505">QTHMKLSSKLNGMKPNSFLKYLAARLLYVKLVPTFLEKRGSNTFFNDAHIARAINVAALVADEGLHGAKTLGAIHRLWELSGHARNIKPAAVVDRLNNLAIILLENQFKSLFLHYLLPLLQLLHNFYDGQTMASYNHG</sequence>